<dbReference type="InterPro" id="IPR048624">
    <property type="entry name" value="CSN1_C"/>
</dbReference>
<dbReference type="SUPFAM" id="SSF46785">
    <property type="entry name" value="Winged helix' DNA-binding domain"/>
    <property type="match status" value="1"/>
</dbReference>
<keyword evidence="5" id="KW-0736">Signalosome</keyword>
<dbReference type="GO" id="GO:0008180">
    <property type="term" value="C:COP9 signalosome"/>
    <property type="evidence" value="ECO:0007669"/>
    <property type="project" value="UniProtKB-KW"/>
</dbReference>
<dbReference type="Pfam" id="PF10602">
    <property type="entry name" value="RPN7"/>
    <property type="match status" value="1"/>
</dbReference>
<comment type="caution">
    <text evidence="8">The sequence shown here is derived from an EMBL/GenBank/DDBJ whole genome shotgun (WGS) entry which is preliminary data.</text>
</comment>
<dbReference type="PANTHER" id="PTHR14145:SF2">
    <property type="entry name" value="COP9 SIGNALOSOME COMPLEX SUBUNIT 1"/>
    <property type="match status" value="1"/>
</dbReference>
<dbReference type="Pfam" id="PF01399">
    <property type="entry name" value="PCI"/>
    <property type="match status" value="1"/>
</dbReference>
<evidence type="ECO:0000256" key="4">
    <source>
        <dbReference type="ARBA" id="ARBA00022490"/>
    </source>
</evidence>
<dbReference type="GO" id="GO:0005737">
    <property type="term" value="C:cytoplasm"/>
    <property type="evidence" value="ECO:0007669"/>
    <property type="project" value="UniProtKB-SubCell"/>
</dbReference>
<dbReference type="InterPro" id="IPR045135">
    <property type="entry name" value="Rpn7_N"/>
</dbReference>
<evidence type="ECO:0000259" key="7">
    <source>
        <dbReference type="PROSITE" id="PS50250"/>
    </source>
</evidence>
<comment type="similarity">
    <text evidence="3">Belongs to the CSN1 family.</text>
</comment>
<dbReference type="Pfam" id="PF21151">
    <property type="entry name" value="CSN1_C"/>
    <property type="match status" value="1"/>
</dbReference>
<dbReference type="OrthoDB" id="422427at2759"/>
<dbReference type="InterPro" id="IPR019585">
    <property type="entry name" value="Rpn7/CSN1"/>
</dbReference>
<dbReference type="Gene3D" id="1.25.40.570">
    <property type="match status" value="1"/>
</dbReference>
<evidence type="ECO:0000256" key="5">
    <source>
        <dbReference type="ARBA" id="ARBA00022790"/>
    </source>
</evidence>
<gene>
    <name evidence="8" type="ORF">DGYR_LOCUS6447</name>
</gene>
<dbReference type="InterPro" id="IPR036390">
    <property type="entry name" value="WH_DNA-bd_sf"/>
</dbReference>
<feature type="domain" description="PCI" evidence="7">
    <location>
        <begin position="226"/>
        <end position="394"/>
    </location>
</feature>
<comment type="subcellular location">
    <subcellularLocation>
        <location evidence="2">Cytoplasm</location>
    </subcellularLocation>
    <subcellularLocation>
        <location evidence="1">Nucleus</location>
    </subcellularLocation>
</comment>
<dbReference type="InterPro" id="IPR000717">
    <property type="entry name" value="PCI_dom"/>
</dbReference>
<evidence type="ECO:0000313" key="9">
    <source>
        <dbReference type="Proteomes" id="UP000549394"/>
    </source>
</evidence>
<evidence type="ECO:0000256" key="1">
    <source>
        <dbReference type="ARBA" id="ARBA00004123"/>
    </source>
</evidence>
<dbReference type="SUPFAM" id="SSF48452">
    <property type="entry name" value="TPR-like"/>
    <property type="match status" value="1"/>
</dbReference>
<dbReference type="PANTHER" id="PTHR14145">
    <property type="entry name" value="26S PROTESOME SUBUNIT 6"/>
    <property type="match status" value="1"/>
</dbReference>
<protein>
    <submittedName>
        <fullName evidence="8">DgyrCDS6733</fullName>
    </submittedName>
</protein>
<proteinExistence type="inferred from homology"/>
<name>A0A7I8VNW9_9ANNE</name>
<evidence type="ECO:0000256" key="2">
    <source>
        <dbReference type="ARBA" id="ARBA00004496"/>
    </source>
</evidence>
<dbReference type="EMBL" id="CAJFCJ010000007">
    <property type="protein sequence ID" value="CAD5117992.1"/>
    <property type="molecule type" value="Genomic_DNA"/>
</dbReference>
<keyword evidence="6" id="KW-0539">Nucleus</keyword>
<keyword evidence="9" id="KW-1185">Reference proteome</keyword>
<accession>A0A7I8VNW9</accession>
<sequence>MEPMQVDVIPEENDNANALNHLVENVNVDLESLTSNFSGLAKIYRLQYIAQHCPSIRLEALKLALNTCMQTFNVQLFEQIVQQLEVSCPNMVSVDYNWLEITTKKSALKLEKLDTDLKNYKSNSIKESIRRGLDDLGDHYLDCGDLNNALKCYSRARDFCTAPLHIIYMCLNVIKVSVYLQNWSHVLSYVNKAQTSLNVELEDSHPNIVTRLKCASGLAELSLGKYKSAAKAFLQAQFEYSDIPDMTSANNIAVLGVLTSLATFDRQELQRMVLSSVSFKLFLELEPQLREVLYDFYNSKYAQCLKTLDKIKDALLLDIYLAPHIEILYNEIRKRALKQYFRPYTSANMHKMAEAFNTTVSNLEDELMKLILDGQINARIDSKLKILYAKRVDEKKTTFEKAIQVGKDYEWRMKSMLFRSAVLKAGLQVKSTNQVTRECPMRNEVNATARH</sequence>
<reference evidence="8 9" key="1">
    <citation type="submission" date="2020-08" db="EMBL/GenBank/DDBJ databases">
        <authorList>
            <person name="Hejnol A."/>
        </authorList>
    </citation>
    <scope>NUCLEOTIDE SEQUENCE [LARGE SCALE GENOMIC DNA]</scope>
</reference>
<dbReference type="AlphaFoldDB" id="A0A7I8VNW9"/>
<organism evidence="8 9">
    <name type="scientific">Dimorphilus gyrociliatus</name>
    <dbReference type="NCBI Taxonomy" id="2664684"/>
    <lineage>
        <taxon>Eukaryota</taxon>
        <taxon>Metazoa</taxon>
        <taxon>Spiralia</taxon>
        <taxon>Lophotrochozoa</taxon>
        <taxon>Annelida</taxon>
        <taxon>Polychaeta</taxon>
        <taxon>Polychaeta incertae sedis</taxon>
        <taxon>Dinophilidae</taxon>
        <taxon>Dimorphilus</taxon>
    </lineage>
</organism>
<dbReference type="SMART" id="SM00088">
    <property type="entry name" value="PINT"/>
    <property type="match status" value="1"/>
</dbReference>
<evidence type="ECO:0000256" key="6">
    <source>
        <dbReference type="ARBA" id="ARBA00023242"/>
    </source>
</evidence>
<dbReference type="InterPro" id="IPR011990">
    <property type="entry name" value="TPR-like_helical_dom_sf"/>
</dbReference>
<dbReference type="Proteomes" id="UP000549394">
    <property type="component" value="Unassembled WGS sequence"/>
</dbReference>
<evidence type="ECO:0000256" key="3">
    <source>
        <dbReference type="ARBA" id="ARBA00008793"/>
    </source>
</evidence>
<keyword evidence="4" id="KW-0963">Cytoplasm</keyword>
<evidence type="ECO:0000313" key="8">
    <source>
        <dbReference type="EMBL" id="CAD5117992.1"/>
    </source>
</evidence>
<dbReference type="PROSITE" id="PS50250">
    <property type="entry name" value="PCI"/>
    <property type="match status" value="1"/>
</dbReference>